<dbReference type="Proteomes" id="UP001219525">
    <property type="component" value="Unassembled WGS sequence"/>
</dbReference>
<accession>A0AAD6UNN2</accession>
<feature type="compositionally biased region" description="Basic and acidic residues" evidence="1">
    <location>
        <begin position="221"/>
        <end position="234"/>
    </location>
</feature>
<evidence type="ECO:0000256" key="1">
    <source>
        <dbReference type="SAM" id="MobiDB-lite"/>
    </source>
</evidence>
<feature type="region of interest" description="Disordered" evidence="1">
    <location>
        <begin position="203"/>
        <end position="241"/>
    </location>
</feature>
<organism evidence="2 3">
    <name type="scientific">Mycena pura</name>
    <dbReference type="NCBI Taxonomy" id="153505"/>
    <lineage>
        <taxon>Eukaryota</taxon>
        <taxon>Fungi</taxon>
        <taxon>Dikarya</taxon>
        <taxon>Basidiomycota</taxon>
        <taxon>Agaricomycotina</taxon>
        <taxon>Agaricomycetes</taxon>
        <taxon>Agaricomycetidae</taxon>
        <taxon>Agaricales</taxon>
        <taxon>Marasmiineae</taxon>
        <taxon>Mycenaceae</taxon>
        <taxon>Mycena</taxon>
    </lineage>
</organism>
<gene>
    <name evidence="2" type="ORF">GGX14DRAFT_601076</name>
</gene>
<dbReference type="EMBL" id="JARJCW010000136">
    <property type="protein sequence ID" value="KAJ7191198.1"/>
    <property type="molecule type" value="Genomic_DNA"/>
</dbReference>
<name>A0AAD6UNN2_9AGAR</name>
<evidence type="ECO:0000313" key="3">
    <source>
        <dbReference type="Proteomes" id="UP001219525"/>
    </source>
</evidence>
<dbReference type="AlphaFoldDB" id="A0AAD6UNN2"/>
<comment type="caution">
    <text evidence="2">The sequence shown here is derived from an EMBL/GenBank/DDBJ whole genome shotgun (WGS) entry which is preliminary data.</text>
</comment>
<feature type="compositionally biased region" description="Basic and acidic residues" evidence="1">
    <location>
        <begin position="78"/>
        <end position="93"/>
    </location>
</feature>
<evidence type="ECO:0000313" key="2">
    <source>
        <dbReference type="EMBL" id="KAJ7191198.1"/>
    </source>
</evidence>
<keyword evidence="3" id="KW-1185">Reference proteome</keyword>
<reference evidence="2" key="1">
    <citation type="submission" date="2023-03" db="EMBL/GenBank/DDBJ databases">
        <title>Massive genome expansion in bonnet fungi (Mycena s.s.) driven by repeated elements and novel gene families across ecological guilds.</title>
        <authorList>
            <consortium name="Lawrence Berkeley National Laboratory"/>
            <person name="Harder C.B."/>
            <person name="Miyauchi S."/>
            <person name="Viragh M."/>
            <person name="Kuo A."/>
            <person name="Thoen E."/>
            <person name="Andreopoulos B."/>
            <person name="Lu D."/>
            <person name="Skrede I."/>
            <person name="Drula E."/>
            <person name="Henrissat B."/>
            <person name="Morin E."/>
            <person name="Kohler A."/>
            <person name="Barry K."/>
            <person name="LaButti K."/>
            <person name="Morin E."/>
            <person name="Salamov A."/>
            <person name="Lipzen A."/>
            <person name="Mereny Z."/>
            <person name="Hegedus B."/>
            <person name="Baldrian P."/>
            <person name="Stursova M."/>
            <person name="Weitz H."/>
            <person name="Taylor A."/>
            <person name="Grigoriev I.V."/>
            <person name="Nagy L.G."/>
            <person name="Martin F."/>
            <person name="Kauserud H."/>
        </authorList>
    </citation>
    <scope>NUCLEOTIDE SEQUENCE</scope>
    <source>
        <strain evidence="2">9144</strain>
    </source>
</reference>
<protein>
    <submittedName>
        <fullName evidence="2">Uncharacterized protein</fullName>
    </submittedName>
</protein>
<sequence length="338" mass="37493">MLQQRHQIMNVAKREHRVCRSTGHSNNEQLRVQPSAKTVLSQKLVDKAVTPRQRKRQMLVESRETRTTRLLVDGTVVSRRDAATTQAPDDRRASGNANVKSVGRRDTVTTQSNSKRRHPVVKIVVRRRDAATTQTRETRVGILDGAVNARWVDGTLQRCKRPVLRGTSVNAGDAAARPGGALILVDGTVLRAVERGHCKMRASRRSGANLARHGGAHVLARRREQAGRSDDSPERKRKGWIQNADTSHIEIEFKGAAGQRNLVICCNLSVKSKGSSFMLRAQRTSVTGNEIQGMKSPAMLGHEIENTAGDEHLKLWHSTIIDDGKKLKVMNETIQTEI</sequence>
<feature type="region of interest" description="Disordered" evidence="1">
    <location>
        <begin position="77"/>
        <end position="117"/>
    </location>
</feature>
<proteinExistence type="predicted"/>